<organism evidence="4 5">
    <name type="scientific">Cylindrotheca closterium</name>
    <dbReference type="NCBI Taxonomy" id="2856"/>
    <lineage>
        <taxon>Eukaryota</taxon>
        <taxon>Sar</taxon>
        <taxon>Stramenopiles</taxon>
        <taxon>Ochrophyta</taxon>
        <taxon>Bacillariophyta</taxon>
        <taxon>Bacillariophyceae</taxon>
        <taxon>Bacillariophycidae</taxon>
        <taxon>Bacillariales</taxon>
        <taxon>Bacillariaceae</taxon>
        <taxon>Cylindrotheca</taxon>
    </lineage>
</organism>
<gene>
    <name evidence="4" type="ORF">CYCCA115_LOCUS23374</name>
</gene>
<keyword evidence="3" id="KW-1133">Transmembrane helix</keyword>
<protein>
    <submittedName>
        <fullName evidence="4">Uncharacterized protein</fullName>
    </submittedName>
</protein>
<feature type="compositionally biased region" description="Low complexity" evidence="2">
    <location>
        <begin position="552"/>
        <end position="567"/>
    </location>
</feature>
<dbReference type="EMBL" id="CAKOGP040002402">
    <property type="protein sequence ID" value="CAJ1968730.1"/>
    <property type="molecule type" value="Genomic_DNA"/>
</dbReference>
<feature type="transmembrane region" description="Helical" evidence="3">
    <location>
        <begin position="321"/>
        <end position="343"/>
    </location>
</feature>
<evidence type="ECO:0000313" key="4">
    <source>
        <dbReference type="EMBL" id="CAJ1968730.1"/>
    </source>
</evidence>
<dbReference type="AlphaFoldDB" id="A0AAD2PXX1"/>
<dbReference type="PANTHER" id="PTHR36911">
    <property type="entry name" value="LIM ZINC-BINDING DOMAIN-CONTAINING PROTEIN-RELATED"/>
    <property type="match status" value="1"/>
</dbReference>
<feature type="compositionally biased region" description="Low complexity" evidence="2">
    <location>
        <begin position="54"/>
        <end position="65"/>
    </location>
</feature>
<dbReference type="PANTHER" id="PTHR36911:SF3">
    <property type="entry name" value="GATA ZINC FINGER DOMAIN-CONTAINING PROTEIN 4-RELATED"/>
    <property type="match status" value="1"/>
</dbReference>
<feature type="compositionally biased region" description="Polar residues" evidence="2">
    <location>
        <begin position="132"/>
        <end position="141"/>
    </location>
</feature>
<dbReference type="Proteomes" id="UP001295423">
    <property type="component" value="Unassembled WGS sequence"/>
</dbReference>
<feature type="compositionally biased region" description="Low complexity" evidence="2">
    <location>
        <begin position="179"/>
        <end position="207"/>
    </location>
</feature>
<reference evidence="4" key="1">
    <citation type="submission" date="2023-08" db="EMBL/GenBank/DDBJ databases">
        <authorList>
            <person name="Audoor S."/>
            <person name="Bilcke G."/>
        </authorList>
    </citation>
    <scope>NUCLEOTIDE SEQUENCE</scope>
</reference>
<comment type="caution">
    <text evidence="4">The sequence shown here is derived from an EMBL/GenBank/DDBJ whole genome shotgun (WGS) entry which is preliminary data.</text>
</comment>
<feature type="compositionally biased region" description="Basic and acidic residues" evidence="2">
    <location>
        <begin position="650"/>
        <end position="663"/>
    </location>
</feature>
<keyword evidence="3" id="KW-0812">Transmembrane</keyword>
<name>A0AAD2PXX1_9STRA</name>
<feature type="compositionally biased region" description="Polar residues" evidence="2">
    <location>
        <begin position="573"/>
        <end position="584"/>
    </location>
</feature>
<feature type="compositionally biased region" description="Low complexity" evidence="2">
    <location>
        <begin position="142"/>
        <end position="166"/>
    </location>
</feature>
<keyword evidence="3" id="KW-0472">Membrane</keyword>
<feature type="region of interest" description="Disordered" evidence="2">
    <location>
        <begin position="608"/>
        <end position="672"/>
    </location>
</feature>
<evidence type="ECO:0000256" key="1">
    <source>
        <dbReference type="SAM" id="Coils"/>
    </source>
</evidence>
<keyword evidence="1" id="KW-0175">Coiled coil</keyword>
<evidence type="ECO:0000256" key="2">
    <source>
        <dbReference type="SAM" id="MobiDB-lite"/>
    </source>
</evidence>
<evidence type="ECO:0000256" key="3">
    <source>
        <dbReference type="SAM" id="Phobius"/>
    </source>
</evidence>
<feature type="compositionally biased region" description="Low complexity" evidence="2">
    <location>
        <begin position="519"/>
        <end position="543"/>
    </location>
</feature>
<feature type="region of interest" description="Disordered" evidence="2">
    <location>
        <begin position="519"/>
        <end position="592"/>
    </location>
</feature>
<sequence length="770" mass="83140">MGVDEADLPARQPERSIATTTTTTTTTTPSNNTGGGLLETPRPPVVAPGAVHVNNNANTANTANNSSMGNSQQPPALLLTLNNKGSSKEKKKKKKDADNEDEWTTLGNISNNNSNNNNNNNNSVLLDCAPSRQPSTKTLADQQGTIHTSGTTTIQTTSSNNTNTTTPGVVAVSGLGMESSSNNNNNNNDNNNAANTNNITSMTSNTTGETDDSYPPTTIITATKVVEEDEVDYYHHYDHRDRDEERQVDEAVRLAQEEAERLRQQVRSLQQQEQQRGQAAVSSSQVLVVATAANDDKDATFSPDDDDEESTGQSKTKKCRWIGGLVLFLGIAIGGGIAIFLTLQKDANTTTSLAQQAATMSPTMSPTLPCLNTITPPDKNYTNRIKPILQTCQGDCDYDTDCDEGLECFHRNRPFDPVPGCSCWEEDATRNDYCIPIPTDPCLVETNDYPLGMCEGKCKGDTDCQKGLVCRAFFPGQYISGCQHCEKEEEGGGEADEELTGGFFPGFVPSNETDMYNGTGNNDYNTTGNNGNNGNNETEFTTGKLPEIPTDFNLTNNGFLPNNNNNTTEDESTSSIGNNETGESPSRLPDNYYTFSGGRKLQVLWNEEVEEERENKEEGPTPAPTAWIGTVDDQDWTKEPTPAPTVWKGTVDEKGNTQPPKDEENNDDYNDDNSVMLTRGPTSAWATRPPVPNNDLVEDFVMYCVPGPEDDFENILNDPGGTGDFTGSKVDGEGDGLLSESGAGRILGSTRVPGILLAAAATVLSVILAW</sequence>
<feature type="coiled-coil region" evidence="1">
    <location>
        <begin position="245"/>
        <end position="275"/>
    </location>
</feature>
<proteinExistence type="predicted"/>
<feature type="compositionally biased region" description="Low complexity" evidence="2">
    <location>
        <begin position="108"/>
        <end position="123"/>
    </location>
</feature>
<feature type="region of interest" description="Disordered" evidence="2">
    <location>
        <begin position="1"/>
        <end position="216"/>
    </location>
</feature>
<keyword evidence="5" id="KW-1185">Reference proteome</keyword>
<feature type="compositionally biased region" description="Low complexity" evidence="2">
    <location>
        <begin position="19"/>
        <end position="28"/>
    </location>
</feature>
<evidence type="ECO:0000313" key="5">
    <source>
        <dbReference type="Proteomes" id="UP001295423"/>
    </source>
</evidence>
<accession>A0AAD2PXX1</accession>